<protein>
    <submittedName>
        <fullName evidence="2">Uncharacterized protein</fullName>
    </submittedName>
</protein>
<dbReference type="Proteomes" id="UP000323917">
    <property type="component" value="Chromosome"/>
</dbReference>
<name>A0A5B9QA29_9BACT</name>
<keyword evidence="3" id="KW-1185">Reference proteome</keyword>
<dbReference type="EMBL" id="CP042913">
    <property type="protein sequence ID" value="QEG34302.1"/>
    <property type="molecule type" value="Genomic_DNA"/>
</dbReference>
<sequence>MADRSNGKATTLKYAILSALLLPVAMLHLTGLRAQGFQITLLALFSVCRLLREFS</sequence>
<keyword evidence="1" id="KW-1133">Transmembrane helix</keyword>
<organism evidence="2 3">
    <name type="scientific">Bythopirellula goksoeyrii</name>
    <dbReference type="NCBI Taxonomy" id="1400387"/>
    <lineage>
        <taxon>Bacteria</taxon>
        <taxon>Pseudomonadati</taxon>
        <taxon>Planctomycetota</taxon>
        <taxon>Planctomycetia</taxon>
        <taxon>Pirellulales</taxon>
        <taxon>Lacipirellulaceae</taxon>
        <taxon>Bythopirellula</taxon>
    </lineage>
</organism>
<evidence type="ECO:0000256" key="1">
    <source>
        <dbReference type="SAM" id="Phobius"/>
    </source>
</evidence>
<gene>
    <name evidence="2" type="ORF">Pr1d_15760</name>
</gene>
<feature type="transmembrane region" description="Helical" evidence="1">
    <location>
        <begin position="12"/>
        <end position="29"/>
    </location>
</feature>
<proteinExistence type="predicted"/>
<dbReference type="AlphaFoldDB" id="A0A5B9QA29"/>
<keyword evidence="1" id="KW-0472">Membrane</keyword>
<accession>A0A5B9QA29</accession>
<reference evidence="2 3" key="1">
    <citation type="submission" date="2019-08" db="EMBL/GenBank/DDBJ databases">
        <title>Deep-cultivation of Planctomycetes and their phenomic and genomic characterization uncovers novel biology.</title>
        <authorList>
            <person name="Wiegand S."/>
            <person name="Jogler M."/>
            <person name="Boedeker C."/>
            <person name="Pinto D."/>
            <person name="Vollmers J."/>
            <person name="Rivas-Marin E."/>
            <person name="Kohn T."/>
            <person name="Peeters S.H."/>
            <person name="Heuer A."/>
            <person name="Rast P."/>
            <person name="Oberbeckmann S."/>
            <person name="Bunk B."/>
            <person name="Jeske O."/>
            <person name="Meyerdierks A."/>
            <person name="Storesund J.E."/>
            <person name="Kallscheuer N."/>
            <person name="Luecker S."/>
            <person name="Lage O.M."/>
            <person name="Pohl T."/>
            <person name="Merkel B.J."/>
            <person name="Hornburger P."/>
            <person name="Mueller R.-W."/>
            <person name="Bruemmer F."/>
            <person name="Labrenz M."/>
            <person name="Spormann A.M."/>
            <person name="Op den Camp H."/>
            <person name="Overmann J."/>
            <person name="Amann R."/>
            <person name="Jetten M.S.M."/>
            <person name="Mascher T."/>
            <person name="Medema M.H."/>
            <person name="Devos D.P."/>
            <person name="Kaster A.-K."/>
            <person name="Ovreas L."/>
            <person name="Rohde M."/>
            <person name="Galperin M.Y."/>
            <person name="Jogler C."/>
        </authorList>
    </citation>
    <scope>NUCLEOTIDE SEQUENCE [LARGE SCALE GENOMIC DNA]</scope>
    <source>
        <strain evidence="2 3">Pr1d</strain>
    </source>
</reference>
<dbReference type="KEGG" id="bgok:Pr1d_15760"/>
<evidence type="ECO:0000313" key="3">
    <source>
        <dbReference type="Proteomes" id="UP000323917"/>
    </source>
</evidence>
<keyword evidence="1" id="KW-0812">Transmembrane</keyword>
<evidence type="ECO:0000313" key="2">
    <source>
        <dbReference type="EMBL" id="QEG34302.1"/>
    </source>
</evidence>